<evidence type="ECO:0000313" key="2">
    <source>
        <dbReference type="Proteomes" id="UP001608902"/>
    </source>
</evidence>
<name>A0ABD6E5S1_9BILA</name>
<accession>A0ABD6E5S1</accession>
<gene>
    <name evidence="1" type="ORF">AB6A40_001170</name>
</gene>
<dbReference type="EMBL" id="JBGFUD010000405">
    <property type="protein sequence ID" value="MFH4974461.1"/>
    <property type="molecule type" value="Genomic_DNA"/>
</dbReference>
<evidence type="ECO:0000313" key="1">
    <source>
        <dbReference type="EMBL" id="MFH4974461.1"/>
    </source>
</evidence>
<reference evidence="1 2" key="1">
    <citation type="submission" date="2024-08" db="EMBL/GenBank/DDBJ databases">
        <title>Gnathostoma spinigerum genome.</title>
        <authorList>
            <person name="Gonzalez-Bertolin B."/>
            <person name="Monzon S."/>
            <person name="Zaballos A."/>
            <person name="Jimenez P."/>
            <person name="Dekumyoy P."/>
            <person name="Varona S."/>
            <person name="Cuesta I."/>
            <person name="Sumanam S."/>
            <person name="Adisakwattana P."/>
            <person name="Gasser R.B."/>
            <person name="Hernandez-Gonzalez A."/>
            <person name="Young N.D."/>
            <person name="Perteguer M.J."/>
        </authorList>
    </citation>
    <scope>NUCLEOTIDE SEQUENCE [LARGE SCALE GENOMIC DNA]</scope>
    <source>
        <strain evidence="1">AL3</strain>
        <tissue evidence="1">Liver</tissue>
    </source>
</reference>
<comment type="caution">
    <text evidence="1">The sequence shown here is derived from an EMBL/GenBank/DDBJ whole genome shotgun (WGS) entry which is preliminary data.</text>
</comment>
<organism evidence="1 2">
    <name type="scientific">Gnathostoma spinigerum</name>
    <dbReference type="NCBI Taxonomy" id="75299"/>
    <lineage>
        <taxon>Eukaryota</taxon>
        <taxon>Metazoa</taxon>
        <taxon>Ecdysozoa</taxon>
        <taxon>Nematoda</taxon>
        <taxon>Chromadorea</taxon>
        <taxon>Rhabditida</taxon>
        <taxon>Spirurina</taxon>
        <taxon>Gnathostomatomorpha</taxon>
        <taxon>Gnathostomatoidea</taxon>
        <taxon>Gnathostomatidae</taxon>
        <taxon>Gnathostoma</taxon>
    </lineage>
</organism>
<proteinExistence type="predicted"/>
<keyword evidence="2" id="KW-1185">Reference proteome</keyword>
<protein>
    <submittedName>
        <fullName evidence="1">Uncharacterized protein</fullName>
    </submittedName>
</protein>
<dbReference type="Proteomes" id="UP001608902">
    <property type="component" value="Unassembled WGS sequence"/>
</dbReference>
<sequence length="131" mass="15270">MPQSFLAHCSSGRRLELHFVHSTCERLRGLTSTRIKYNERLSLAEEAVSYNDPNDQRRQSNDIHLKCLRSERERDLPQLPCNRAHPTACPRPPEVRKEQSLQTDFRWHSIERITAVNRIVTRSTLCYPSTG</sequence>
<dbReference type="AlphaFoldDB" id="A0ABD6E5S1"/>